<evidence type="ECO:0000313" key="1">
    <source>
        <dbReference type="EMBL" id="NWJ46231.1"/>
    </source>
</evidence>
<evidence type="ECO:0000313" key="2">
    <source>
        <dbReference type="EMBL" id="WJW65607.1"/>
    </source>
</evidence>
<dbReference type="Proteomes" id="UP001431572">
    <property type="component" value="Chromosome 1"/>
</dbReference>
<reference evidence="1 3" key="1">
    <citation type="submission" date="2020-06" db="EMBL/GenBank/DDBJ databases">
        <title>Anoxygenic phototrophic Chloroflexota member uses a Type I reaction center.</title>
        <authorList>
            <person name="Tsuji J.M."/>
            <person name="Shaw N.A."/>
            <person name="Nagashima S."/>
            <person name="Venkiteswaran J."/>
            <person name="Schiff S.L."/>
            <person name="Hanada S."/>
            <person name="Tank M."/>
            <person name="Neufeld J.D."/>
        </authorList>
    </citation>
    <scope>NUCLEOTIDE SEQUENCE [LARGE SCALE GENOMIC DNA]</scope>
    <source>
        <strain evidence="1">L227-S17</strain>
    </source>
</reference>
<accession>A0A8T7M2I1</accession>
<proteinExistence type="predicted"/>
<dbReference type="Proteomes" id="UP000521676">
    <property type="component" value="Unassembled WGS sequence"/>
</dbReference>
<dbReference type="EMBL" id="CP128399">
    <property type="protein sequence ID" value="WJW65607.1"/>
    <property type="molecule type" value="Genomic_DNA"/>
</dbReference>
<dbReference type="RefSeq" id="WP_341467493.1">
    <property type="nucleotide sequence ID" value="NZ_CP128399.1"/>
</dbReference>
<organism evidence="1 3">
    <name type="scientific">Candidatus Chlorohelix allophototropha</name>
    <dbReference type="NCBI Taxonomy" id="3003348"/>
    <lineage>
        <taxon>Bacteria</taxon>
        <taxon>Bacillati</taxon>
        <taxon>Chloroflexota</taxon>
        <taxon>Chloroflexia</taxon>
        <taxon>Candidatus Chloroheliales</taxon>
        <taxon>Candidatus Chloroheliaceae</taxon>
        <taxon>Candidatus Chlorohelix</taxon>
    </lineage>
</organism>
<name>A0A8T7M2I1_9CHLR</name>
<sequence>MSKIFAGRYTAASDEPVVVFMVGMRINRFWQVTKWLPVAKAMTPMLKTLYQNPEKGFMGGQFFLSWRGLMLVQYWRSFEELEEFARNPSDPHLPAWRQFNKNVGKDGSVGIWHETYIVQPGKYESVYGNMPKFGLAAVTNHVPAVGNRETARHRLGREAVSVNGNDNK</sequence>
<dbReference type="AlphaFoldDB" id="A0A8T7M2I1"/>
<dbReference type="InterPro" id="IPR025444">
    <property type="entry name" value="Monooxy_af470"/>
</dbReference>
<dbReference type="Pfam" id="PF13826">
    <property type="entry name" value="Monooxy_af470-like"/>
    <property type="match status" value="1"/>
</dbReference>
<gene>
    <name evidence="1" type="ORF">HXX08_10155</name>
    <name evidence="2" type="ORF">OZ401_001375</name>
</gene>
<evidence type="ECO:0000313" key="4">
    <source>
        <dbReference type="Proteomes" id="UP001431572"/>
    </source>
</evidence>
<dbReference type="EMBL" id="JACATZ010000001">
    <property type="protein sequence ID" value="NWJ46231.1"/>
    <property type="molecule type" value="Genomic_DNA"/>
</dbReference>
<protein>
    <submittedName>
        <fullName evidence="1">DUF4188 domain-containing protein</fullName>
    </submittedName>
</protein>
<reference evidence="2" key="2">
    <citation type="journal article" date="2024" name="Nature">
        <title>Anoxygenic phototroph of the Chloroflexota uses a type I reaction centre.</title>
        <authorList>
            <person name="Tsuji J.M."/>
            <person name="Shaw N.A."/>
            <person name="Nagashima S."/>
            <person name="Venkiteswaran J.J."/>
            <person name="Schiff S.L."/>
            <person name="Watanabe T."/>
            <person name="Fukui M."/>
            <person name="Hanada S."/>
            <person name="Tank M."/>
            <person name="Neufeld J.D."/>
        </authorList>
    </citation>
    <scope>NUCLEOTIDE SEQUENCE</scope>
    <source>
        <strain evidence="2">L227-S17</strain>
    </source>
</reference>
<keyword evidence="4" id="KW-1185">Reference proteome</keyword>
<evidence type="ECO:0000313" key="3">
    <source>
        <dbReference type="Proteomes" id="UP000521676"/>
    </source>
</evidence>